<dbReference type="InterPro" id="IPR017850">
    <property type="entry name" value="Alkaline_phosphatase_core_sf"/>
</dbReference>
<organism evidence="4 5">
    <name type="scientific">Acidipila rosea</name>
    <dbReference type="NCBI Taxonomy" id="768535"/>
    <lineage>
        <taxon>Bacteria</taxon>
        <taxon>Pseudomonadati</taxon>
        <taxon>Acidobacteriota</taxon>
        <taxon>Terriglobia</taxon>
        <taxon>Terriglobales</taxon>
        <taxon>Acidobacteriaceae</taxon>
        <taxon>Acidipila</taxon>
    </lineage>
</organism>
<dbReference type="Pfam" id="PF04185">
    <property type="entry name" value="Phosphoesterase"/>
    <property type="match status" value="1"/>
</dbReference>
<dbReference type="EMBL" id="SMGK01000004">
    <property type="protein sequence ID" value="TCK71938.1"/>
    <property type="molecule type" value="Genomic_DNA"/>
</dbReference>
<comment type="caution">
    <text evidence="4">The sequence shown here is derived from an EMBL/GenBank/DDBJ whole genome shotgun (WGS) entry which is preliminary data.</text>
</comment>
<proteinExistence type="predicted"/>
<gene>
    <name evidence="4" type="ORF">C7378_2561</name>
</gene>
<reference evidence="4 5" key="1">
    <citation type="submission" date="2019-03" db="EMBL/GenBank/DDBJ databases">
        <title>Genomic Encyclopedia of Type Strains, Phase IV (KMG-IV): sequencing the most valuable type-strain genomes for metagenomic binning, comparative biology and taxonomic classification.</title>
        <authorList>
            <person name="Goeker M."/>
        </authorList>
    </citation>
    <scope>NUCLEOTIDE SEQUENCE [LARGE SCALE GENOMIC DNA]</scope>
    <source>
        <strain evidence="4 5">DSM 103428</strain>
    </source>
</reference>
<dbReference type="RefSeq" id="WP_131997234.1">
    <property type="nucleotide sequence ID" value="NZ_SMGK01000004.1"/>
</dbReference>
<sequence length="645" mass="70785">MKRKSEILLKCGAAVLAALQVAAGCPLQADARPEESSSQKTTTPIKHVIVIIGENRTFDHLFATYKPRGGQHVWNLLSRGIINADGTPGPNYAYSAQYSAVDSTGSYTNSPQQKNPYAHIPPIGTGGAPTAANDDAPPTFQTLRVAKIADTGLAAGYEKFLLTGATGLKKNSLDTRFRDQDDLREGVFPITPSIGADDYAASPVHRFFQMWQQVDCNARYATEDNPSGCLKDLFPWVETSVGAGSNGKPLPAGFNSLSTGEGSTAMGFYNMQRGDEPYLRELADDYTLSDNYHQAVMGGTGANHIFLGYGDALYYSDGKGHATRPPWNQIENPDPQPGTDNYYKQDGYSGGSYVNCADGSQPGVEPIRQYLGSLNRPAPPNCQANHYYLVNNYNPGYLADGSLGAKTSKFTIPPSSVRGIGDALMEKNISFKWYGEGWDLYSTDPAYTNPYNQYCNICNIFQYSTSIMANAKNREEHISDTTQLYEDLATGNLPAVSYVKPDAFNDGHPGSSKVDLFEGFVKKVVDNLQANPELWKTTAVFVTVDEGGGYYDSGYIQPLDFFGDGTRIPLLVISPYSRGGRVVHQYYDHVSILKFIERNWQLKPLTDRSRDNLPNPRTAEGNPYVPTNGPAIGDLMEMFNFHDRR</sequence>
<dbReference type="PANTHER" id="PTHR31956:SF1">
    <property type="entry name" value="NON-SPECIFIC PHOSPHOLIPASE C1"/>
    <property type="match status" value="1"/>
</dbReference>
<keyword evidence="5" id="KW-1185">Reference proteome</keyword>
<feature type="chain" id="PRO_5020817004" evidence="3">
    <location>
        <begin position="24"/>
        <end position="645"/>
    </location>
</feature>
<name>A0A4R1L1T5_9BACT</name>
<evidence type="ECO:0000256" key="2">
    <source>
        <dbReference type="SAM" id="MobiDB-lite"/>
    </source>
</evidence>
<dbReference type="PANTHER" id="PTHR31956">
    <property type="entry name" value="NON-SPECIFIC PHOSPHOLIPASE C4-RELATED"/>
    <property type="match status" value="1"/>
</dbReference>
<keyword evidence="1" id="KW-0378">Hydrolase</keyword>
<evidence type="ECO:0000313" key="5">
    <source>
        <dbReference type="Proteomes" id="UP000295210"/>
    </source>
</evidence>
<dbReference type="AlphaFoldDB" id="A0A4R1L1T5"/>
<protein>
    <submittedName>
        <fullName evidence="4">Phospholipase C</fullName>
    </submittedName>
</protein>
<evidence type="ECO:0000256" key="1">
    <source>
        <dbReference type="ARBA" id="ARBA00022801"/>
    </source>
</evidence>
<evidence type="ECO:0000256" key="3">
    <source>
        <dbReference type="SAM" id="SignalP"/>
    </source>
</evidence>
<dbReference type="Gene3D" id="3.40.720.10">
    <property type="entry name" value="Alkaline Phosphatase, subunit A"/>
    <property type="match status" value="2"/>
</dbReference>
<evidence type="ECO:0000313" key="4">
    <source>
        <dbReference type="EMBL" id="TCK71938.1"/>
    </source>
</evidence>
<dbReference type="InterPro" id="IPR007312">
    <property type="entry name" value="Phosphoesterase"/>
</dbReference>
<dbReference type="CDD" id="cd16013">
    <property type="entry name" value="AcpA"/>
    <property type="match status" value="1"/>
</dbReference>
<dbReference type="Proteomes" id="UP000295210">
    <property type="component" value="Unassembled WGS sequence"/>
</dbReference>
<dbReference type="PROSITE" id="PS51257">
    <property type="entry name" value="PROKAR_LIPOPROTEIN"/>
    <property type="match status" value="1"/>
</dbReference>
<dbReference type="GO" id="GO:0042578">
    <property type="term" value="F:phosphoric ester hydrolase activity"/>
    <property type="evidence" value="ECO:0007669"/>
    <property type="project" value="UniProtKB-ARBA"/>
</dbReference>
<dbReference type="OrthoDB" id="980947at2"/>
<accession>A0A4R1L1T5</accession>
<feature type="signal peptide" evidence="3">
    <location>
        <begin position="1"/>
        <end position="23"/>
    </location>
</feature>
<keyword evidence="3" id="KW-0732">Signal</keyword>
<feature type="region of interest" description="Disordered" evidence="2">
    <location>
        <begin position="606"/>
        <end position="627"/>
    </location>
</feature>